<feature type="compositionally biased region" description="Low complexity" evidence="1">
    <location>
        <begin position="304"/>
        <end position="316"/>
    </location>
</feature>
<dbReference type="Proteomes" id="UP001075354">
    <property type="component" value="Chromosome 2"/>
</dbReference>
<feature type="region of interest" description="Disordered" evidence="1">
    <location>
        <begin position="296"/>
        <end position="316"/>
    </location>
</feature>
<sequence length="316" mass="35101">MCSKGSTPGAHPLYPIARIILPPSEENWEDLLIASPLEASLPSSEESWDSDDSDESVIIAIQGSSREENQRSGGSSINTEVPAIANVPFVPSINNKSRQPEENCVVITQSHLRNVGQDDTHFLHGLLKMYSENMEQSQAAVVWPRKIQELQQMEILDPKKTPRCNVRGLERCPLCYAVFCESHKLNAHLETDHRPALSDEGPFLLRRRTFWLSRSGVRRIDRGRVRRHINALPANPSRADIKKAVQYILSACMVVVGGEHRSSSTDVATIKELYDGIRAVYGTSTYVTARAPDKIKEAEHSTEAKTASAASEESTM</sequence>
<name>A0AAV7Y0K9_9NEOP</name>
<evidence type="ECO:0000313" key="3">
    <source>
        <dbReference type="EMBL" id="KAJ1530158.1"/>
    </source>
</evidence>
<evidence type="ECO:0000313" key="4">
    <source>
        <dbReference type="Proteomes" id="UP001075354"/>
    </source>
</evidence>
<dbReference type="AlphaFoldDB" id="A0AAV7Y0K9"/>
<evidence type="ECO:0000256" key="1">
    <source>
        <dbReference type="SAM" id="MobiDB-lite"/>
    </source>
</evidence>
<organism evidence="3 4">
    <name type="scientific">Megalurothrips usitatus</name>
    <name type="common">bean blossom thrips</name>
    <dbReference type="NCBI Taxonomy" id="439358"/>
    <lineage>
        <taxon>Eukaryota</taxon>
        <taxon>Metazoa</taxon>
        <taxon>Ecdysozoa</taxon>
        <taxon>Arthropoda</taxon>
        <taxon>Hexapoda</taxon>
        <taxon>Insecta</taxon>
        <taxon>Pterygota</taxon>
        <taxon>Neoptera</taxon>
        <taxon>Paraneoptera</taxon>
        <taxon>Thysanoptera</taxon>
        <taxon>Terebrantia</taxon>
        <taxon>Thripoidea</taxon>
        <taxon>Thripidae</taxon>
        <taxon>Megalurothrips</taxon>
    </lineage>
</organism>
<protein>
    <recommendedName>
        <fullName evidence="2">C2H2-type domain-containing protein</fullName>
    </recommendedName>
</protein>
<evidence type="ECO:0000259" key="2">
    <source>
        <dbReference type="PROSITE" id="PS00028"/>
    </source>
</evidence>
<reference evidence="3" key="1">
    <citation type="submission" date="2022-12" db="EMBL/GenBank/DDBJ databases">
        <title>Chromosome-level genome assembly of the bean flower thrips Megalurothrips usitatus.</title>
        <authorList>
            <person name="Ma L."/>
            <person name="Liu Q."/>
            <person name="Li H."/>
            <person name="Cai W."/>
        </authorList>
    </citation>
    <scope>NUCLEOTIDE SEQUENCE</scope>
    <source>
        <strain evidence="3">Cailab_2022a</strain>
    </source>
</reference>
<accession>A0AAV7Y0K9</accession>
<dbReference type="EMBL" id="JAPTSV010000002">
    <property type="protein sequence ID" value="KAJ1530158.1"/>
    <property type="molecule type" value="Genomic_DNA"/>
</dbReference>
<comment type="caution">
    <text evidence="3">The sequence shown here is derived from an EMBL/GenBank/DDBJ whole genome shotgun (WGS) entry which is preliminary data.</text>
</comment>
<dbReference type="PROSITE" id="PS00028">
    <property type="entry name" value="ZINC_FINGER_C2H2_1"/>
    <property type="match status" value="1"/>
</dbReference>
<keyword evidence="4" id="KW-1185">Reference proteome</keyword>
<gene>
    <name evidence="3" type="ORF">ONE63_005089</name>
</gene>
<proteinExistence type="predicted"/>
<dbReference type="InterPro" id="IPR013087">
    <property type="entry name" value="Znf_C2H2_type"/>
</dbReference>
<feature type="domain" description="C2H2-type" evidence="2">
    <location>
        <begin position="172"/>
        <end position="193"/>
    </location>
</feature>